<keyword evidence="2" id="KW-1185">Reference proteome</keyword>
<proteinExistence type="predicted"/>
<dbReference type="AlphaFoldDB" id="A0A2M8W6R0"/>
<organism evidence="1 2">
    <name type="scientific">Luteimicrobium subarcticum</name>
    <dbReference type="NCBI Taxonomy" id="620910"/>
    <lineage>
        <taxon>Bacteria</taxon>
        <taxon>Bacillati</taxon>
        <taxon>Actinomycetota</taxon>
        <taxon>Actinomycetes</taxon>
        <taxon>Micrococcales</taxon>
        <taxon>Luteimicrobium</taxon>
    </lineage>
</organism>
<name>A0A2M8W6R0_9MICO</name>
<sequence length="256" mass="27096">MSHLDLPPLDTAAHQLRAQWRDATLGSVWLREGDWYHPAVDALSECLVDGRPLYGAAHRLGEARGAAGVGVGEAIDDVTCLFTAHGSEPNLDVVRAVSVGWAEGSAAPQEAGETVDPWSGLPTSAYLTVRLRETYGAAAVAGTSAARTHALVVVDVLVDGLDRMERLARAAAMGEVMRGAFGADVPTAVASHGVYLALVPRDDRLGDRVRDVRDAVDRAAVDHGLSALLRRPPRAWVQPLPESADELDAFFGSLAP</sequence>
<dbReference type="Proteomes" id="UP000231586">
    <property type="component" value="Unassembled WGS sequence"/>
</dbReference>
<evidence type="ECO:0000313" key="1">
    <source>
        <dbReference type="EMBL" id="PJI86584.1"/>
    </source>
</evidence>
<dbReference type="EMBL" id="PGTZ01000010">
    <property type="protein sequence ID" value="PJI86584.1"/>
    <property type="molecule type" value="Genomic_DNA"/>
</dbReference>
<accession>A0A2M8W6R0</accession>
<evidence type="ECO:0000313" key="2">
    <source>
        <dbReference type="Proteomes" id="UP000231586"/>
    </source>
</evidence>
<gene>
    <name evidence="1" type="ORF">CLV34_2503</name>
</gene>
<reference evidence="1 2" key="1">
    <citation type="submission" date="2017-11" db="EMBL/GenBank/DDBJ databases">
        <title>Genomic Encyclopedia of Archaeal and Bacterial Type Strains, Phase II (KMG-II): From Individual Species to Whole Genera.</title>
        <authorList>
            <person name="Goeker M."/>
        </authorList>
    </citation>
    <scope>NUCLEOTIDE SEQUENCE [LARGE SCALE GENOMIC DNA]</scope>
    <source>
        <strain evidence="1 2">DSM 22413</strain>
    </source>
</reference>
<comment type="caution">
    <text evidence="1">The sequence shown here is derived from an EMBL/GenBank/DDBJ whole genome shotgun (WGS) entry which is preliminary data.</text>
</comment>
<dbReference type="RefSeq" id="WP_100350628.1">
    <property type="nucleotide sequence ID" value="NZ_PGTZ01000010.1"/>
</dbReference>
<dbReference type="OrthoDB" id="4936366at2"/>
<protein>
    <submittedName>
        <fullName evidence="1">Uncharacterized protein</fullName>
    </submittedName>
</protein>